<name>A0ABW3DJD0_9ACTN</name>
<protein>
    <submittedName>
        <fullName evidence="2">Uncharacterized protein</fullName>
    </submittedName>
</protein>
<reference evidence="3" key="1">
    <citation type="journal article" date="2019" name="Int. J. Syst. Evol. Microbiol.">
        <title>The Global Catalogue of Microorganisms (GCM) 10K type strain sequencing project: providing services to taxonomists for standard genome sequencing and annotation.</title>
        <authorList>
            <consortium name="The Broad Institute Genomics Platform"/>
            <consortium name="The Broad Institute Genome Sequencing Center for Infectious Disease"/>
            <person name="Wu L."/>
            <person name="Ma J."/>
        </authorList>
    </citation>
    <scope>NUCLEOTIDE SEQUENCE [LARGE SCALE GENOMIC DNA]</scope>
    <source>
        <strain evidence="3">CCUG 62974</strain>
    </source>
</reference>
<keyword evidence="3" id="KW-1185">Reference proteome</keyword>
<evidence type="ECO:0000313" key="2">
    <source>
        <dbReference type="EMBL" id="MFD0883864.1"/>
    </source>
</evidence>
<feature type="region of interest" description="Disordered" evidence="1">
    <location>
        <begin position="75"/>
        <end position="94"/>
    </location>
</feature>
<dbReference type="Proteomes" id="UP001597024">
    <property type="component" value="Unassembled WGS sequence"/>
</dbReference>
<sequence>MAYKIELISDGKMIGTTSLDDLPWEGLRFEIPTADRVPEQWRVETVSVQVDLHGRPPGWVTCEVARVARWDHERGGWEQLPEGQEAEEQGEPGV</sequence>
<comment type="caution">
    <text evidence="2">The sequence shown here is derived from an EMBL/GenBank/DDBJ whole genome shotgun (WGS) entry which is preliminary data.</text>
</comment>
<accession>A0ABW3DJD0</accession>
<evidence type="ECO:0000256" key="1">
    <source>
        <dbReference type="SAM" id="MobiDB-lite"/>
    </source>
</evidence>
<organism evidence="2 3">
    <name type="scientific">Streptosporangium algeriense</name>
    <dbReference type="NCBI Taxonomy" id="1682748"/>
    <lineage>
        <taxon>Bacteria</taxon>
        <taxon>Bacillati</taxon>
        <taxon>Actinomycetota</taxon>
        <taxon>Actinomycetes</taxon>
        <taxon>Streptosporangiales</taxon>
        <taxon>Streptosporangiaceae</taxon>
        <taxon>Streptosporangium</taxon>
    </lineage>
</organism>
<feature type="compositionally biased region" description="Acidic residues" evidence="1">
    <location>
        <begin position="84"/>
        <end position="94"/>
    </location>
</feature>
<dbReference type="EMBL" id="JBHTHX010000083">
    <property type="protein sequence ID" value="MFD0883864.1"/>
    <property type="molecule type" value="Genomic_DNA"/>
</dbReference>
<gene>
    <name evidence="2" type="ORF">ACFQ08_04740</name>
</gene>
<evidence type="ECO:0000313" key="3">
    <source>
        <dbReference type="Proteomes" id="UP001597024"/>
    </source>
</evidence>
<proteinExistence type="predicted"/>